<proteinExistence type="predicted"/>
<evidence type="ECO:0008006" key="3">
    <source>
        <dbReference type="Google" id="ProtNLM"/>
    </source>
</evidence>
<name>A0A142EL88_9BACT</name>
<dbReference type="EMBL" id="CP012836">
    <property type="protein sequence ID" value="AMQ55893.1"/>
    <property type="molecule type" value="Genomic_DNA"/>
</dbReference>
<protein>
    <recommendedName>
        <fullName evidence="3">Alpha-ketoglutarate decarboxylase</fullName>
    </recommendedName>
</protein>
<dbReference type="PATRIC" id="fig|1727163.4.peg.1180"/>
<dbReference type="OrthoDB" id="1098580at2"/>
<accession>A0A142EL88</accession>
<reference evidence="2" key="1">
    <citation type="submission" date="2015-09" db="EMBL/GenBank/DDBJ databases">
        <title>Complete sequence of Algoriphagus sp. M8-2.</title>
        <authorList>
            <person name="Shintani M."/>
        </authorList>
    </citation>
    <scope>NUCLEOTIDE SEQUENCE [LARGE SCALE GENOMIC DNA]</scope>
    <source>
        <strain evidence="2">M8-2</strain>
    </source>
</reference>
<evidence type="ECO:0000313" key="2">
    <source>
        <dbReference type="Proteomes" id="UP000073816"/>
    </source>
</evidence>
<organism evidence="1 2">
    <name type="scientific">Algoriphagus sanaruensis</name>
    <dbReference type="NCBI Taxonomy" id="1727163"/>
    <lineage>
        <taxon>Bacteria</taxon>
        <taxon>Pseudomonadati</taxon>
        <taxon>Bacteroidota</taxon>
        <taxon>Cytophagia</taxon>
        <taxon>Cytophagales</taxon>
        <taxon>Cyclobacteriaceae</taxon>
        <taxon>Algoriphagus</taxon>
    </lineage>
</organism>
<dbReference type="AlphaFoldDB" id="A0A142EL88"/>
<gene>
    <name evidence="1" type="ORF">AO498_05680</name>
</gene>
<sequence>MSLWKNSLLILFFSIVLGMNHTYAQREIYADSVGLKDRLYFGGNFGFQFGLTTLIDVSPLVGVMITDKLSTGLGATFQYFDDNRFQGSTGSSYGGRVFGRYNLLPNIFAYTELESINWNAYSFVNERFERTWTEAFFVGAGYFAPFGSRGGANFTFLYNLKHDNRYSYYSEPYVIRVGFVL</sequence>
<reference evidence="1 2" key="2">
    <citation type="journal article" date="2016" name="Genome Announc.">
        <title>Complete Genome Sequence of Algoriphagus sp. Strain M8-2, Isolated from a Brackish Lake.</title>
        <authorList>
            <person name="Muraguchi Y."/>
            <person name="Kushimoto K."/>
            <person name="Ohtsubo Y."/>
            <person name="Suzuki T."/>
            <person name="Dohra H."/>
            <person name="Kimbara K."/>
            <person name="Shintani M."/>
        </authorList>
    </citation>
    <scope>NUCLEOTIDE SEQUENCE [LARGE SCALE GENOMIC DNA]</scope>
    <source>
        <strain evidence="1 2">M8-2</strain>
    </source>
</reference>
<dbReference type="Proteomes" id="UP000073816">
    <property type="component" value="Chromosome"/>
</dbReference>
<keyword evidence="2" id="KW-1185">Reference proteome</keyword>
<dbReference type="KEGG" id="alm:AO498_05680"/>
<dbReference type="STRING" id="1727163.AO498_05680"/>
<evidence type="ECO:0000313" key="1">
    <source>
        <dbReference type="EMBL" id="AMQ55893.1"/>
    </source>
</evidence>